<dbReference type="Proteomes" id="UP000619265">
    <property type="component" value="Unassembled WGS sequence"/>
</dbReference>
<evidence type="ECO:0000256" key="1">
    <source>
        <dbReference type="SAM" id="Phobius"/>
    </source>
</evidence>
<keyword evidence="1" id="KW-1133">Transmembrane helix</keyword>
<dbReference type="Gramene" id="Jr04_16730_p1">
    <property type="protein sequence ID" value="cds.Jr04_16730_p1"/>
    <property type="gene ID" value="Jr04_16730"/>
</dbReference>
<feature type="transmembrane region" description="Helical" evidence="1">
    <location>
        <begin position="59"/>
        <end position="77"/>
    </location>
</feature>
<keyword evidence="1" id="KW-0812">Transmembrane</keyword>
<name>A0A834D272_JUGRE</name>
<accession>A0A834D272</accession>
<comment type="caution">
    <text evidence="2">The sequence shown here is derived from an EMBL/GenBank/DDBJ whole genome shotgun (WGS) entry which is preliminary data.</text>
</comment>
<protein>
    <submittedName>
        <fullName evidence="2">Uncharacterized protein</fullName>
    </submittedName>
</protein>
<reference evidence="2" key="1">
    <citation type="submission" date="2015-10" db="EMBL/GenBank/DDBJ databases">
        <authorList>
            <person name="Martinez-Garcia P.J."/>
            <person name="Crepeau M.W."/>
            <person name="Puiu D."/>
            <person name="Gonzalez-Ibeas D."/>
            <person name="Whalen J."/>
            <person name="Stevens K."/>
            <person name="Paul R."/>
            <person name="Butterfield T."/>
            <person name="Britton M."/>
            <person name="Reagan R."/>
            <person name="Chakraborty S."/>
            <person name="Walawage S.L."/>
            <person name="Vasquez-Gross H.A."/>
            <person name="Cardeno C."/>
            <person name="Famula R."/>
            <person name="Pratt K."/>
            <person name="Kuruganti S."/>
            <person name="Aradhya M.K."/>
            <person name="Leslie C.A."/>
            <person name="Dandekar A.M."/>
            <person name="Salzberg S.L."/>
            <person name="Wegrzyn J.L."/>
            <person name="Langley C.H."/>
            <person name="Neale D.B."/>
        </authorList>
    </citation>
    <scope>NUCLEOTIDE SEQUENCE</scope>
    <source>
        <tissue evidence="2">Leaves</tissue>
    </source>
</reference>
<organism evidence="2 3">
    <name type="scientific">Juglans regia</name>
    <name type="common">English walnut</name>
    <dbReference type="NCBI Taxonomy" id="51240"/>
    <lineage>
        <taxon>Eukaryota</taxon>
        <taxon>Viridiplantae</taxon>
        <taxon>Streptophyta</taxon>
        <taxon>Embryophyta</taxon>
        <taxon>Tracheophyta</taxon>
        <taxon>Spermatophyta</taxon>
        <taxon>Magnoliopsida</taxon>
        <taxon>eudicotyledons</taxon>
        <taxon>Gunneridae</taxon>
        <taxon>Pentapetalae</taxon>
        <taxon>rosids</taxon>
        <taxon>fabids</taxon>
        <taxon>Fagales</taxon>
        <taxon>Juglandaceae</taxon>
        <taxon>Juglans</taxon>
    </lineage>
</organism>
<gene>
    <name evidence="2" type="ORF">F2P56_009703</name>
</gene>
<keyword evidence="1" id="KW-0472">Membrane</keyword>
<dbReference type="AlphaFoldDB" id="A0A834D272"/>
<reference evidence="2" key="2">
    <citation type="submission" date="2020-03" db="EMBL/GenBank/DDBJ databases">
        <title>Walnut 2.0.</title>
        <authorList>
            <person name="Marrano A."/>
            <person name="Britton M."/>
            <person name="Zimin A.V."/>
            <person name="Zaini P.A."/>
            <person name="Workman R."/>
            <person name="Puiu D."/>
            <person name="Bianco L."/>
            <person name="Allen B.J."/>
            <person name="Troggio M."/>
            <person name="Leslie C.A."/>
            <person name="Timp W."/>
            <person name="Dendekar A."/>
            <person name="Salzberg S.L."/>
            <person name="Neale D.B."/>
        </authorList>
    </citation>
    <scope>NUCLEOTIDE SEQUENCE</scope>
    <source>
        <tissue evidence="2">Leaves</tissue>
    </source>
</reference>
<dbReference type="EMBL" id="LIHL02000004">
    <property type="protein sequence ID" value="KAF5473058.1"/>
    <property type="molecule type" value="Genomic_DNA"/>
</dbReference>
<sequence>MCMHVVSYFLDSSIVTEVCYKYLLYVDTSSFTDNAGLCGIHGLPTCGHHLSAGAKVGTALGALLSLLLTVICSLCWWKRRQNILRAQQLAARDAPYAKARTNVTRDIQMTRHNNNGHARTAAETGPILLS</sequence>
<evidence type="ECO:0000313" key="2">
    <source>
        <dbReference type="EMBL" id="KAF5473058.1"/>
    </source>
</evidence>
<proteinExistence type="predicted"/>
<evidence type="ECO:0000313" key="3">
    <source>
        <dbReference type="Proteomes" id="UP000619265"/>
    </source>
</evidence>